<protein>
    <submittedName>
        <fullName evidence="1">Uncharacterized protein</fullName>
    </submittedName>
</protein>
<gene>
    <name evidence="1" type="ORF">I6N95_20560</name>
</gene>
<name>A0A940PEI3_9ENTE</name>
<evidence type="ECO:0000313" key="2">
    <source>
        <dbReference type="Proteomes" id="UP000674938"/>
    </source>
</evidence>
<accession>A0A940PEI3</accession>
<comment type="caution">
    <text evidence="1">The sequence shown here is derived from an EMBL/GenBank/DDBJ whole genome shotgun (WGS) entry which is preliminary data.</text>
</comment>
<keyword evidence="2" id="KW-1185">Reference proteome</keyword>
<dbReference type="AlphaFoldDB" id="A0A940PEI3"/>
<sequence>MAYIYIHLDTISNSVLSKGLSIADFALSVPEKPQNILLLDPNAVEGEFESHTGLKMIRGQGPVEDYYNSHAAKREIETKWIDFRDIHFLQQLTPMEIAELLYFSHMATQLHSPFFYKLQNNFVYFEKKDTLAKVFYRHLDDFYEIVAEKVRSKVYQKINERKSFFKAATPVASMEANLMKEFRSVFQEGVVLDFNQQELRDQLYSIPVYVVEDQVKTIDNRKFRQEDRIALITYDLTAKTWSVQQDEWDALPNLKQV</sequence>
<dbReference type="Proteomes" id="UP000674938">
    <property type="component" value="Unassembled WGS sequence"/>
</dbReference>
<proteinExistence type="predicted"/>
<dbReference type="RefSeq" id="WP_209531232.1">
    <property type="nucleotide sequence ID" value="NZ_JAEEGA010000016.1"/>
</dbReference>
<reference evidence="1" key="1">
    <citation type="submission" date="2020-12" db="EMBL/GenBank/DDBJ databases">
        <title>Vagococcus allomyrinae sp. nov. and Enterococcus lavae sp. nov., isolated from the larvae of Allomyrina dichotoma.</title>
        <authorList>
            <person name="Lee S.D."/>
        </authorList>
    </citation>
    <scope>NUCLEOTIDE SEQUENCE</scope>
    <source>
        <strain evidence="1">BWB3-3</strain>
    </source>
</reference>
<evidence type="ECO:0000313" key="1">
    <source>
        <dbReference type="EMBL" id="MBP1043419.1"/>
    </source>
</evidence>
<organism evidence="1 2">
    <name type="scientific">Vagococcus allomyrinae</name>
    <dbReference type="NCBI Taxonomy" id="2794353"/>
    <lineage>
        <taxon>Bacteria</taxon>
        <taxon>Bacillati</taxon>
        <taxon>Bacillota</taxon>
        <taxon>Bacilli</taxon>
        <taxon>Lactobacillales</taxon>
        <taxon>Enterococcaceae</taxon>
        <taxon>Vagococcus</taxon>
    </lineage>
</organism>
<dbReference type="EMBL" id="JAEEGA010000016">
    <property type="protein sequence ID" value="MBP1043419.1"/>
    <property type="molecule type" value="Genomic_DNA"/>
</dbReference>